<evidence type="ECO:0000313" key="2">
    <source>
        <dbReference type="WBParaSite" id="PSAMB.scaffold5051size12787.g25811.t1"/>
    </source>
</evidence>
<accession>A0A914WRX3</accession>
<name>A0A914WRX3_9BILA</name>
<organism evidence="1 2">
    <name type="scientific">Plectus sambesii</name>
    <dbReference type="NCBI Taxonomy" id="2011161"/>
    <lineage>
        <taxon>Eukaryota</taxon>
        <taxon>Metazoa</taxon>
        <taxon>Ecdysozoa</taxon>
        <taxon>Nematoda</taxon>
        <taxon>Chromadorea</taxon>
        <taxon>Plectida</taxon>
        <taxon>Plectina</taxon>
        <taxon>Plectoidea</taxon>
        <taxon>Plectidae</taxon>
        <taxon>Plectus</taxon>
    </lineage>
</organism>
<dbReference type="Proteomes" id="UP000887566">
    <property type="component" value="Unplaced"/>
</dbReference>
<evidence type="ECO:0000313" key="1">
    <source>
        <dbReference type="Proteomes" id="UP000887566"/>
    </source>
</evidence>
<protein>
    <submittedName>
        <fullName evidence="2">Transposase Tc1-like domain-containing protein</fullName>
    </submittedName>
</protein>
<sequence>MVFSFEDKIIIREYLLQGLFPTEIWNCRGAWSWVISSIANICQRIWQRNFDIERKASSGRPVSGRMGANIAQVRRCIKSSICHPESHQSQRQIVAATGISRTTVRRIIQEDLQLKSFRKVRVHEISAVN</sequence>
<keyword evidence="1" id="KW-1185">Reference proteome</keyword>
<proteinExistence type="predicted"/>
<dbReference type="AlphaFoldDB" id="A0A914WRX3"/>
<dbReference type="WBParaSite" id="PSAMB.scaffold5051size12787.g25811.t1">
    <property type="protein sequence ID" value="PSAMB.scaffold5051size12787.g25811.t1"/>
    <property type="gene ID" value="PSAMB.scaffold5051size12787.g25811"/>
</dbReference>
<reference evidence="2" key="1">
    <citation type="submission" date="2022-11" db="UniProtKB">
        <authorList>
            <consortium name="WormBaseParasite"/>
        </authorList>
    </citation>
    <scope>IDENTIFICATION</scope>
</reference>